<dbReference type="PANTHER" id="PTHR24321:SF15">
    <property type="entry name" value="OXIDOREDUCTASE UCPA"/>
    <property type="match status" value="1"/>
</dbReference>
<proteinExistence type="inferred from homology"/>
<keyword evidence="2" id="KW-0560">Oxidoreductase</keyword>
<dbReference type="PRINTS" id="PR00081">
    <property type="entry name" value="GDHRDH"/>
</dbReference>
<comment type="caution">
    <text evidence="4">The sequence shown here is derived from an EMBL/GenBank/DDBJ whole genome shotgun (WGS) entry which is preliminary data.</text>
</comment>
<dbReference type="AlphaFoldDB" id="A0A840ANK9"/>
<evidence type="ECO:0000256" key="1">
    <source>
        <dbReference type="ARBA" id="ARBA00006484"/>
    </source>
</evidence>
<dbReference type="EMBL" id="JACIDS010000003">
    <property type="protein sequence ID" value="MBB3931920.1"/>
    <property type="molecule type" value="Genomic_DNA"/>
</dbReference>
<comment type="similarity">
    <text evidence="1">Belongs to the short-chain dehydrogenases/reductases (SDR) family.</text>
</comment>
<dbReference type="InterPro" id="IPR002347">
    <property type="entry name" value="SDR_fam"/>
</dbReference>
<keyword evidence="5" id="KW-1185">Reference proteome</keyword>
<accession>A0A840ANK9</accession>
<dbReference type="PANTHER" id="PTHR24321">
    <property type="entry name" value="DEHYDROGENASES, SHORT CHAIN"/>
    <property type="match status" value="1"/>
</dbReference>
<dbReference type="InterPro" id="IPR036291">
    <property type="entry name" value="NAD(P)-bd_dom_sf"/>
</dbReference>
<dbReference type="GO" id="GO:0016491">
    <property type="term" value="F:oxidoreductase activity"/>
    <property type="evidence" value="ECO:0007669"/>
    <property type="project" value="UniProtKB-KW"/>
</dbReference>
<dbReference type="FunFam" id="3.40.50.720:FF:000084">
    <property type="entry name" value="Short-chain dehydrogenase reductase"/>
    <property type="match status" value="1"/>
</dbReference>
<dbReference type="Proteomes" id="UP000553963">
    <property type="component" value="Unassembled WGS sequence"/>
</dbReference>
<dbReference type="Gene3D" id="3.40.50.720">
    <property type="entry name" value="NAD(P)-binding Rossmann-like Domain"/>
    <property type="match status" value="1"/>
</dbReference>
<protein>
    <submittedName>
        <fullName evidence="4">NAD(P)-dependent dehydrogenase (Short-subunit alcohol dehydrogenase family)</fullName>
    </submittedName>
</protein>
<dbReference type="CDD" id="cd05233">
    <property type="entry name" value="SDR_c"/>
    <property type="match status" value="1"/>
</dbReference>
<dbReference type="NCBIfam" id="NF005559">
    <property type="entry name" value="PRK07231.1"/>
    <property type="match status" value="1"/>
</dbReference>
<evidence type="ECO:0000313" key="5">
    <source>
        <dbReference type="Proteomes" id="UP000553963"/>
    </source>
</evidence>
<reference evidence="4 5" key="1">
    <citation type="submission" date="2020-08" db="EMBL/GenBank/DDBJ databases">
        <title>Genomic Encyclopedia of Type Strains, Phase IV (KMG-IV): sequencing the most valuable type-strain genomes for metagenomic binning, comparative biology and taxonomic classification.</title>
        <authorList>
            <person name="Goeker M."/>
        </authorList>
    </citation>
    <scope>NUCLEOTIDE SEQUENCE [LARGE SCALE GENOMIC DNA]</scope>
    <source>
        <strain evidence="4 5">DSM 25966</strain>
    </source>
</reference>
<evidence type="ECO:0000259" key="3">
    <source>
        <dbReference type="SMART" id="SM00822"/>
    </source>
</evidence>
<evidence type="ECO:0000313" key="4">
    <source>
        <dbReference type="EMBL" id="MBB3931920.1"/>
    </source>
</evidence>
<gene>
    <name evidence="4" type="ORF">GGR25_002970</name>
</gene>
<organism evidence="4 5">
    <name type="scientific">Kaistia hirudinis</name>
    <dbReference type="NCBI Taxonomy" id="1293440"/>
    <lineage>
        <taxon>Bacteria</taxon>
        <taxon>Pseudomonadati</taxon>
        <taxon>Pseudomonadota</taxon>
        <taxon>Alphaproteobacteria</taxon>
        <taxon>Hyphomicrobiales</taxon>
        <taxon>Kaistiaceae</taxon>
        <taxon>Kaistia</taxon>
    </lineage>
</organism>
<dbReference type="SMART" id="SM00822">
    <property type="entry name" value="PKS_KR"/>
    <property type="match status" value="1"/>
</dbReference>
<sequence>MTSASAATNGLPASAPPLAGRVALVTGAGSGIGRAAALAYAAKGAAVALVGRREALLLEVVAEIEAKGGSAAAFAADVADETAIRGLISDVVARFGRLDIAFNNAGTSSYGLIEQASSAEFDRVFATNVRGVWLLLREEIAAMRAAGRGGAIVNTSSIAATGGTAGLSIYAPSKAALDAMTRVLAIEIGRDGIRINNVSPGLTRTPMNDGLPDVMFEQVAAHSALGRIATPEEIADAAVWLSGDEARFVTGQDLLVDGGFNIAGWR</sequence>
<dbReference type="RefSeq" id="WP_183399522.1">
    <property type="nucleotide sequence ID" value="NZ_JACIDS010000003.1"/>
</dbReference>
<dbReference type="Pfam" id="PF13561">
    <property type="entry name" value="adh_short_C2"/>
    <property type="match status" value="1"/>
</dbReference>
<dbReference type="PRINTS" id="PR00080">
    <property type="entry name" value="SDRFAMILY"/>
</dbReference>
<feature type="domain" description="Ketoreductase" evidence="3">
    <location>
        <begin position="21"/>
        <end position="201"/>
    </location>
</feature>
<dbReference type="SUPFAM" id="SSF51735">
    <property type="entry name" value="NAD(P)-binding Rossmann-fold domains"/>
    <property type="match status" value="1"/>
</dbReference>
<name>A0A840ANK9_9HYPH</name>
<evidence type="ECO:0000256" key="2">
    <source>
        <dbReference type="ARBA" id="ARBA00023002"/>
    </source>
</evidence>
<dbReference type="InterPro" id="IPR057326">
    <property type="entry name" value="KR_dom"/>
</dbReference>